<dbReference type="AlphaFoldDB" id="A0AAV9P1S2"/>
<dbReference type="RefSeq" id="XP_064654981.1">
    <property type="nucleotide sequence ID" value="XM_064806676.1"/>
</dbReference>
<sequence>MAFTTTTSPLEPLRPCQQAYLGSSNARRMLKRAQLSRKTTGSGSDDPIFALHEEASAQDPLATPFHAPDESPASPPRTGYSVQCYATHIEDEARRKETVAAEKEVMGLLNSINVSRRVEGSLPLKLKPLLCKHAQEQADTLFAEENCSIPPSPGSAPLPAYVPNVTIHESRSGRRRATLISPPAIGALACGEMWYGGKYRAHLYAVREASSSGASGSSGGSIASEEGPVHQEDCPCRLRMVFETMVDEGWTCVGIGRGGDGRGRWVVELGE</sequence>
<dbReference type="GeneID" id="89930780"/>
<accession>A0AAV9P1S2</accession>
<keyword evidence="3" id="KW-1185">Reference proteome</keyword>
<evidence type="ECO:0000313" key="2">
    <source>
        <dbReference type="EMBL" id="KAK5164785.1"/>
    </source>
</evidence>
<feature type="region of interest" description="Disordered" evidence="1">
    <location>
        <begin position="31"/>
        <end position="53"/>
    </location>
</feature>
<evidence type="ECO:0000313" key="3">
    <source>
        <dbReference type="Proteomes" id="UP001337655"/>
    </source>
</evidence>
<name>A0AAV9P1S2_9PEZI</name>
<comment type="caution">
    <text evidence="2">The sequence shown here is derived from an EMBL/GenBank/DDBJ whole genome shotgun (WGS) entry which is preliminary data.</text>
</comment>
<reference evidence="2 3" key="1">
    <citation type="submission" date="2023-08" db="EMBL/GenBank/DDBJ databases">
        <title>Black Yeasts Isolated from many extreme environments.</title>
        <authorList>
            <person name="Coleine C."/>
            <person name="Stajich J.E."/>
            <person name="Selbmann L."/>
        </authorList>
    </citation>
    <scope>NUCLEOTIDE SEQUENCE [LARGE SCALE GENOMIC DNA]</scope>
    <source>
        <strain evidence="2 3">CCFEE 5935</strain>
    </source>
</reference>
<dbReference type="Proteomes" id="UP001337655">
    <property type="component" value="Unassembled WGS sequence"/>
</dbReference>
<protein>
    <submittedName>
        <fullName evidence="2">Uncharacterized protein</fullName>
    </submittedName>
</protein>
<evidence type="ECO:0000256" key="1">
    <source>
        <dbReference type="SAM" id="MobiDB-lite"/>
    </source>
</evidence>
<proteinExistence type="predicted"/>
<feature type="region of interest" description="Disordered" evidence="1">
    <location>
        <begin position="61"/>
        <end position="80"/>
    </location>
</feature>
<organism evidence="2 3">
    <name type="scientific">Saxophila tyrrhenica</name>
    <dbReference type="NCBI Taxonomy" id="1690608"/>
    <lineage>
        <taxon>Eukaryota</taxon>
        <taxon>Fungi</taxon>
        <taxon>Dikarya</taxon>
        <taxon>Ascomycota</taxon>
        <taxon>Pezizomycotina</taxon>
        <taxon>Dothideomycetes</taxon>
        <taxon>Dothideomycetidae</taxon>
        <taxon>Mycosphaerellales</taxon>
        <taxon>Extremaceae</taxon>
        <taxon>Saxophila</taxon>
    </lineage>
</organism>
<gene>
    <name evidence="2" type="ORF">LTR77_009449</name>
</gene>
<dbReference type="EMBL" id="JAVRRT010000018">
    <property type="protein sequence ID" value="KAK5164785.1"/>
    <property type="molecule type" value="Genomic_DNA"/>
</dbReference>